<dbReference type="PANTHER" id="PTHR13246:SF1">
    <property type="entry name" value="CYTOSOLIC ENDO-BETA-N-ACETYLGLUCOSAMINIDASE"/>
    <property type="match status" value="1"/>
</dbReference>
<dbReference type="Proteomes" id="UP000095280">
    <property type="component" value="Unplaced"/>
</dbReference>
<dbReference type="WBParaSite" id="maker-unitig_44510-snap-gene-0.1-mRNA-1">
    <property type="protein sequence ID" value="maker-unitig_44510-snap-gene-0.1-mRNA-1"/>
    <property type="gene ID" value="maker-unitig_44510-snap-gene-0.1"/>
</dbReference>
<evidence type="ECO:0000313" key="2">
    <source>
        <dbReference type="Proteomes" id="UP000095280"/>
    </source>
</evidence>
<evidence type="ECO:0000259" key="1">
    <source>
        <dbReference type="Pfam" id="PF03644"/>
    </source>
</evidence>
<dbReference type="InterPro" id="IPR032979">
    <property type="entry name" value="ENGase"/>
</dbReference>
<keyword evidence="2" id="KW-1185">Reference proteome</keyword>
<dbReference type="Pfam" id="PF03644">
    <property type="entry name" value="Glyco_hydro_85"/>
    <property type="match status" value="1"/>
</dbReference>
<evidence type="ECO:0000313" key="3">
    <source>
        <dbReference type="WBParaSite" id="maker-unitig_44510-snap-gene-0.1-mRNA-1"/>
    </source>
</evidence>
<feature type="domain" description="Cytosolic endo-beta-N-acetylglucosaminidase TIM barrel" evidence="1">
    <location>
        <begin position="38"/>
        <end position="135"/>
    </location>
</feature>
<protein>
    <submittedName>
        <fullName evidence="3">Mannosyl-glycoprotein endo-beta-N-acetylglucosaminidase</fullName>
    </submittedName>
</protein>
<accession>A0A1I8FS77</accession>
<dbReference type="InterPro" id="IPR005201">
    <property type="entry name" value="TIM_ENGase"/>
</dbReference>
<reference evidence="3" key="1">
    <citation type="submission" date="2016-11" db="UniProtKB">
        <authorList>
            <consortium name="WormBaseParasite"/>
        </authorList>
    </citation>
    <scope>IDENTIFICATION</scope>
</reference>
<dbReference type="GO" id="GO:0005829">
    <property type="term" value="C:cytosol"/>
    <property type="evidence" value="ECO:0007669"/>
    <property type="project" value="UniProtKB-SubCell"/>
</dbReference>
<dbReference type="GO" id="GO:0033925">
    <property type="term" value="F:mannosyl-glycoprotein endo-beta-N-acetylglucosaminidase activity"/>
    <property type="evidence" value="ECO:0007669"/>
    <property type="project" value="UniProtKB-EC"/>
</dbReference>
<sequence>KAMRQLLSNEKDAIGWADRLIDLADAGGFDGWLINVENSVNALNEDFLIAAGSILLNYCWTADLLKSTASRLAKLQSPSSSTLTVYVGVDCFGRGCLRRRRLQLLEAVRMMFENQQLGVGLFRAPAWAYETCAMRRLNQTKLMETPRTFGRVGSRPPWCRTNAWKTALWEGAPDAALLGCAVAEQHLSLCRSRAWQGAAVYASLWSGGVAAASAAMAACGMPLFRLSLARVDRSRALKLVVLVSAVAGHGSKPDIWWFLELCAGKLKRRPHTASRPARLATAVVVWHTVLHARPRPRFGR</sequence>
<organism evidence="2 3">
    <name type="scientific">Macrostomum lignano</name>
    <dbReference type="NCBI Taxonomy" id="282301"/>
    <lineage>
        <taxon>Eukaryota</taxon>
        <taxon>Metazoa</taxon>
        <taxon>Spiralia</taxon>
        <taxon>Lophotrochozoa</taxon>
        <taxon>Platyhelminthes</taxon>
        <taxon>Rhabditophora</taxon>
        <taxon>Macrostomorpha</taxon>
        <taxon>Macrostomida</taxon>
        <taxon>Macrostomidae</taxon>
        <taxon>Macrostomum</taxon>
    </lineage>
</organism>
<dbReference type="AlphaFoldDB" id="A0A1I8FS77"/>
<proteinExistence type="predicted"/>
<dbReference type="Gene3D" id="3.20.20.80">
    <property type="entry name" value="Glycosidases"/>
    <property type="match status" value="2"/>
</dbReference>
<dbReference type="PANTHER" id="PTHR13246">
    <property type="entry name" value="ENDO BETA N-ACETYLGLUCOSAMINIDASE"/>
    <property type="match status" value="1"/>
</dbReference>
<name>A0A1I8FS77_9PLAT</name>